<dbReference type="RefSeq" id="WP_328238306.1">
    <property type="nucleotide sequence ID" value="NZ_JAROAS010000039.1"/>
</dbReference>
<dbReference type="Pfam" id="PF08279">
    <property type="entry name" value="HTH_11"/>
    <property type="match status" value="1"/>
</dbReference>
<keyword evidence="1" id="KW-0805">Transcription regulation</keyword>
<evidence type="ECO:0000259" key="3">
    <source>
        <dbReference type="PROSITE" id="PS51000"/>
    </source>
</evidence>
<dbReference type="EMBL" id="JAROAS010000039">
    <property type="protein sequence ID" value="MED4129669.1"/>
    <property type="molecule type" value="Genomic_DNA"/>
</dbReference>
<dbReference type="InterPro" id="IPR036390">
    <property type="entry name" value="WH_DNA-bd_sf"/>
</dbReference>
<dbReference type="SUPFAM" id="SSF46785">
    <property type="entry name" value="Winged helix' DNA-binding domain"/>
    <property type="match status" value="1"/>
</dbReference>
<accession>A0ABU6NPM8</accession>
<dbReference type="InterPro" id="IPR001034">
    <property type="entry name" value="DeoR_HTH"/>
</dbReference>
<dbReference type="PROSITE" id="PS52050">
    <property type="entry name" value="WYL"/>
    <property type="match status" value="1"/>
</dbReference>
<proteinExistence type="predicted"/>
<gene>
    <name evidence="4" type="ORF">P5F74_16155</name>
</gene>
<name>A0ABU6NPM8_9BACI</name>
<dbReference type="InterPro" id="IPR057727">
    <property type="entry name" value="WCX_dom"/>
</dbReference>
<keyword evidence="2" id="KW-0804">Transcription</keyword>
<dbReference type="InterPro" id="IPR026881">
    <property type="entry name" value="WYL_dom"/>
</dbReference>
<dbReference type="PANTHER" id="PTHR34580:SF9">
    <property type="entry name" value="SLL5097 PROTEIN"/>
    <property type="match status" value="1"/>
</dbReference>
<dbReference type="Pfam" id="PF13280">
    <property type="entry name" value="WYL"/>
    <property type="match status" value="1"/>
</dbReference>
<dbReference type="PROSITE" id="PS51000">
    <property type="entry name" value="HTH_DEOR_2"/>
    <property type="match status" value="1"/>
</dbReference>
<dbReference type="Pfam" id="PF25583">
    <property type="entry name" value="WCX"/>
    <property type="match status" value="1"/>
</dbReference>
<evidence type="ECO:0000313" key="5">
    <source>
        <dbReference type="Proteomes" id="UP001341820"/>
    </source>
</evidence>
<dbReference type="PIRSF" id="PIRSF016838">
    <property type="entry name" value="PafC"/>
    <property type="match status" value="1"/>
</dbReference>
<evidence type="ECO:0000256" key="1">
    <source>
        <dbReference type="ARBA" id="ARBA00023015"/>
    </source>
</evidence>
<dbReference type="InterPro" id="IPR051534">
    <property type="entry name" value="CBASS_pafABC_assoc_protein"/>
</dbReference>
<dbReference type="Proteomes" id="UP001341820">
    <property type="component" value="Unassembled WGS sequence"/>
</dbReference>
<dbReference type="InterPro" id="IPR036388">
    <property type="entry name" value="WH-like_DNA-bd_sf"/>
</dbReference>
<dbReference type="Gene3D" id="1.10.10.10">
    <property type="entry name" value="Winged helix-like DNA-binding domain superfamily/Winged helix DNA-binding domain"/>
    <property type="match status" value="1"/>
</dbReference>
<protein>
    <submittedName>
        <fullName evidence="4">YafY family protein</fullName>
    </submittedName>
</protein>
<dbReference type="InterPro" id="IPR028349">
    <property type="entry name" value="PafC-like"/>
</dbReference>
<reference evidence="4 5" key="1">
    <citation type="submission" date="2023-03" db="EMBL/GenBank/DDBJ databases">
        <title>Bacillus Genome Sequencing.</title>
        <authorList>
            <person name="Dunlap C."/>
        </authorList>
    </citation>
    <scope>NUCLEOTIDE SEQUENCE [LARGE SCALE GENOMIC DNA]</scope>
    <source>
        <strain evidence="4 5">B-4107</strain>
    </source>
</reference>
<dbReference type="InterPro" id="IPR013196">
    <property type="entry name" value="HTH_11"/>
</dbReference>
<dbReference type="PANTHER" id="PTHR34580">
    <property type="match status" value="1"/>
</dbReference>
<feature type="domain" description="HTH deoR-type" evidence="3">
    <location>
        <begin position="17"/>
        <end position="75"/>
    </location>
</feature>
<organism evidence="4 5">
    <name type="scientific">Shouchella miscanthi</name>
    <dbReference type="NCBI Taxonomy" id="2598861"/>
    <lineage>
        <taxon>Bacteria</taxon>
        <taxon>Bacillati</taxon>
        <taxon>Bacillota</taxon>
        <taxon>Bacilli</taxon>
        <taxon>Bacillales</taxon>
        <taxon>Bacillaceae</taxon>
        <taxon>Shouchella</taxon>
    </lineage>
</organism>
<sequence length="328" mass="38238">MIHANDHYLKKGESMSKSTRLIELLLYINKRHKFTARELAQEFNVSYRTILRDLDELSGLGLPFYSEVGHGGGYYVIAEKMLPPLFLKETEAMALYFSFQSLEFVPTLPFKTETDYALEKLYQHFSQEARKRIKKMNGRIAFWNPPRQKQALHLDELLEAAVEHTPITIVYEKEDELMERIIQPIGLYSSHGFWYCPSYCFTRNAIRLFRADRIKQVEKTRKEAVDLPFQSVQEWLSEAEETGEKSVNFLVELSRTGIRKAQSIVDVERFIKVEEDGSGWIEAVVPEQELPYFVQVIWTLGPEAVIKEPQVAIDLIKEKVQAMWTNYV</sequence>
<keyword evidence="5" id="KW-1185">Reference proteome</keyword>
<evidence type="ECO:0000313" key="4">
    <source>
        <dbReference type="EMBL" id="MED4129669.1"/>
    </source>
</evidence>
<evidence type="ECO:0000256" key="2">
    <source>
        <dbReference type="ARBA" id="ARBA00023163"/>
    </source>
</evidence>
<comment type="caution">
    <text evidence="4">The sequence shown here is derived from an EMBL/GenBank/DDBJ whole genome shotgun (WGS) entry which is preliminary data.</text>
</comment>